<gene>
    <name evidence="1" type="ORF">NCTC10184_00608</name>
</gene>
<keyword evidence="2" id="KW-1185">Reference proteome</keyword>
<evidence type="ECO:0000313" key="1">
    <source>
        <dbReference type="EMBL" id="VEU78363.1"/>
    </source>
</evidence>
<protein>
    <submittedName>
        <fullName evidence="1">Uncharacterized protein</fullName>
    </submittedName>
</protein>
<evidence type="ECO:0000313" key="2">
    <source>
        <dbReference type="Proteomes" id="UP000290876"/>
    </source>
</evidence>
<dbReference type="KEGG" id="mcob:NCTC10184_00608"/>
<dbReference type="AlphaFoldDB" id="A0A449BAZ3"/>
<reference evidence="1 2" key="1">
    <citation type="submission" date="2019-01" db="EMBL/GenBank/DDBJ databases">
        <authorList>
            <consortium name="Pathogen Informatics"/>
        </authorList>
    </citation>
    <scope>NUCLEOTIDE SEQUENCE [LARGE SCALE GENOMIC DNA]</scope>
    <source>
        <strain evidence="1 2">NCTC10184</strain>
    </source>
</reference>
<accession>A0A449BAZ3</accession>
<sequence length="875" mass="99049">MSDLAQFYSYLREFGGEKFVSQFLQDNTITKNALTNILAAGDNNAPAVVTPSSQTALATYNSMLGGNKVAPGITNDNFANYLNDVKENLGTKNPLEDTSEFDLNLISGAGVISTNEHTKFHWINVTGDDKFKHLFSFFYGITGTLDGTAVTWEVNGTKVAGSELNPANTRIKLLVKSKNNVLSWYRYQNGTAEGVKTNNNTVREILTKVRVEKLVGNQWVVSHIVPNLIIKPNAVNFDLSTLFANLNTRVTSSANRHYLANLNAEYVLGENEEWTNPLVQNKYIQAFVSAIYDKLPVNQTNIGDQGVYKQTEESLATGQDPYLEFTTTPTVKEKAAWKTFMPKYHNNYFKMEGERVITGNYKIGSNGQSFSSLWLDYDNQIVKMAVDKYHGELNVVVTVPTYFQSLPKLPSNVHNNDVYTILRFDNVGEQPKFGSPWIKAINDRNNTTFNNHARYSSQTDNLFEAFELNNSIYYLPTWESAEGIKQKLSQVAFSLSPLSSRTNQLDVNRQLVYNVGKFGFHNDGLWNYAQVLLPMVLTTSHVDLSVYNNLDLSTEYRFDESTRQPLRGSALFGSQVFYFNFKFEADAQGKIYAYPKATETYTYLPSGAFQANAINNFDGYKDAATGKYLRSKMIEASGAGKTSDYFGVTWKVDSPETKGAFAFDVDDGSKTVSAEDFNKFISYNTIVNSTTRFDYFNTDRNTVYVSSKNLSELLEQNYFYNLSFTPSEYNQTRRLKLEPTHMKIMHFNNSGNSLIYLNTLGDGVIYRSMLTVNNPNLISNTTTLTNSTAANSWFNWERYWDVGNGTVYNGFPDATTEIWVDGDHIFADSIFPDDRSTYRNPGYYWKWLPYQNNTNDISATKARFVKSIKFTPIQY</sequence>
<proteinExistence type="predicted"/>
<organism evidence="1 2">
    <name type="scientific">Mycoplasmopsis columbinasalis</name>
    <dbReference type="NCBI Taxonomy" id="114880"/>
    <lineage>
        <taxon>Bacteria</taxon>
        <taxon>Bacillati</taxon>
        <taxon>Mycoplasmatota</taxon>
        <taxon>Mycoplasmoidales</taxon>
        <taxon>Metamycoplasmataceae</taxon>
        <taxon>Mycoplasmopsis</taxon>
    </lineage>
</organism>
<dbReference type="Proteomes" id="UP000290876">
    <property type="component" value="Chromosome"/>
</dbReference>
<dbReference type="RefSeq" id="WP_129623187.1">
    <property type="nucleotide sequence ID" value="NZ_LR215043.1"/>
</dbReference>
<dbReference type="EMBL" id="LR215043">
    <property type="protein sequence ID" value="VEU78363.1"/>
    <property type="molecule type" value="Genomic_DNA"/>
</dbReference>
<name>A0A449BAZ3_9BACT</name>